<protein>
    <recommendedName>
        <fullName evidence="6">Retrograde transport protein Dsl1 C-terminal domain-containing protein</fullName>
    </recommendedName>
</protein>
<dbReference type="GO" id="GO:0007094">
    <property type="term" value="P:mitotic spindle assembly checkpoint signaling"/>
    <property type="evidence" value="ECO:0007669"/>
    <property type="project" value="TreeGrafter"/>
</dbReference>
<dbReference type="Gene3D" id="1.10.357.150">
    <property type="match status" value="1"/>
</dbReference>
<feature type="domain" description="Centromere/kinetochore protein zw10 middle" evidence="2">
    <location>
        <begin position="286"/>
        <end position="404"/>
    </location>
</feature>
<organism evidence="4 5">
    <name type="scientific">Cylindrobasidium torrendii FP15055 ss-10</name>
    <dbReference type="NCBI Taxonomy" id="1314674"/>
    <lineage>
        <taxon>Eukaryota</taxon>
        <taxon>Fungi</taxon>
        <taxon>Dikarya</taxon>
        <taxon>Basidiomycota</taxon>
        <taxon>Agaricomycotina</taxon>
        <taxon>Agaricomycetes</taxon>
        <taxon>Agaricomycetidae</taxon>
        <taxon>Agaricales</taxon>
        <taxon>Marasmiineae</taxon>
        <taxon>Physalacriaceae</taxon>
        <taxon>Cylindrobasidium</taxon>
    </lineage>
</organism>
<dbReference type="Proteomes" id="UP000054007">
    <property type="component" value="Unassembled WGS sequence"/>
</dbReference>
<dbReference type="PANTHER" id="PTHR12205:SF0">
    <property type="entry name" value="CENTROMERE_KINETOCHORE PROTEIN ZW10 HOMOLOG"/>
    <property type="match status" value="1"/>
</dbReference>
<sequence length="914" mass="100811">MAFPLPSHLPPRPVAVPNDISSEILTKLDHVTSKTLSASLAASWIHELDETIRNTKNRITTRITDELPLFEQQEASSRSVQTRLQSLSAEVDGLVEKLSHPETGLTPVLKQTLSEHASLRDQTCQASTLYDCLDHLHRFQADLSALNTLICDGQLAQAVKVYRTMDSMLDAQPAPLSRSLIMGDLRSKFRATHTRAEDQLSDAYNRSIIVSATQLLVEPSVQVRQSTATISLHDILGALPTQALDNHLNILRRDITSLYFTRLLEQPFDLAVSNNVLSALPAQTYLPTTALDNVANVIKFLASHLFSSLPSPQVTTFPRSLRKTLGQSVLTHLVIPSLPSSFDKLPPYLDLLRQATAFEQEFILGVLACGEHTDGIITQWVEGVAVHYEKQRRQQLLDAARALICSPYPKTSNFTVEFELASEAPAVIPVQADDSVVADDAWGFEDETSREEATDDDAWGFEPETKSDGHLSHPGDAADDAWGFDDEMQGNTLNPEPRTNGHGGEEDAWGFDDDDDSDQTKVHDNGNQNGNGNGKSDGWGWDAEADAQDDAWDDDPWTESPAPKVTSPPKAAKGLLKKDKKRQNDYVSPNPSIHVEVPQKPPEKKSLTLAPPALPRKETYVVSMQMKELLSMVTSALDESSQLTVSSVFGARATPGRILSSAAPSILDLYRAMYPVASNKGLKTSLDLPIRFANNCLWLAGEVEKLLGERMQEISGAFKVLGETWFDDVVEHHRTAVDTTITEGALGFTSTGDQDRYDECEAALSKVLQDVRFLASQWQPLVAKSRYYTAIGAIVDAALVRMVEDITELPDIPEIESHRLSELCNILYALESLFIEDGDSFIAAHVPSWFKSKYLSELLEASMADIRFLFDEGMLVDFEIDELVRLVQALFADTSLRADTIARIQVGHSVSTVS</sequence>
<gene>
    <name evidence="4" type="ORF">CYLTODRAFT_494881</name>
</gene>
<feature type="compositionally biased region" description="Acidic residues" evidence="1">
    <location>
        <begin position="543"/>
        <end position="557"/>
    </location>
</feature>
<evidence type="ECO:0000313" key="5">
    <source>
        <dbReference type="Proteomes" id="UP000054007"/>
    </source>
</evidence>
<evidence type="ECO:0000259" key="2">
    <source>
        <dbReference type="Pfam" id="PF20665"/>
    </source>
</evidence>
<feature type="compositionally biased region" description="Acidic residues" evidence="1">
    <location>
        <begin position="506"/>
        <end position="517"/>
    </location>
</feature>
<dbReference type="Pfam" id="PF20665">
    <property type="entry name" value="Zw10_middle"/>
    <property type="match status" value="1"/>
</dbReference>
<dbReference type="InterPro" id="IPR046362">
    <property type="entry name" value="Zw10/DSL1_C_sf"/>
</dbReference>
<feature type="compositionally biased region" description="Acidic residues" evidence="1">
    <location>
        <begin position="477"/>
        <end position="488"/>
    </location>
</feature>
<accession>A0A0D7AUM7</accession>
<dbReference type="EMBL" id="KN880826">
    <property type="protein sequence ID" value="KIY62088.1"/>
    <property type="molecule type" value="Genomic_DNA"/>
</dbReference>
<feature type="compositionally biased region" description="Basic and acidic residues" evidence="1">
    <location>
        <begin position="463"/>
        <end position="473"/>
    </location>
</feature>
<feature type="compositionally biased region" description="Acidic residues" evidence="1">
    <location>
        <begin position="445"/>
        <end position="459"/>
    </location>
</feature>
<proteinExistence type="predicted"/>
<keyword evidence="5" id="KW-1185">Reference proteome</keyword>
<name>A0A0D7AUM7_9AGAR</name>
<dbReference type="InterPro" id="IPR055148">
    <property type="entry name" value="ZW10_C_2"/>
</dbReference>
<feature type="domain" description="ZW10 C-terminal helical" evidence="3">
    <location>
        <begin position="763"/>
        <end position="904"/>
    </location>
</feature>
<dbReference type="GO" id="GO:1990423">
    <property type="term" value="C:RZZ complex"/>
    <property type="evidence" value="ECO:0007669"/>
    <property type="project" value="TreeGrafter"/>
</dbReference>
<dbReference type="AlphaFoldDB" id="A0A0D7AUM7"/>
<feature type="region of interest" description="Disordered" evidence="1">
    <location>
        <begin position="445"/>
        <end position="611"/>
    </location>
</feature>
<evidence type="ECO:0008006" key="6">
    <source>
        <dbReference type="Google" id="ProtNLM"/>
    </source>
</evidence>
<dbReference type="GO" id="GO:0006888">
    <property type="term" value="P:endoplasmic reticulum to Golgi vesicle-mediated transport"/>
    <property type="evidence" value="ECO:0007669"/>
    <property type="project" value="TreeGrafter"/>
</dbReference>
<dbReference type="GO" id="GO:0005737">
    <property type="term" value="C:cytoplasm"/>
    <property type="evidence" value="ECO:0007669"/>
    <property type="project" value="GOC"/>
</dbReference>
<evidence type="ECO:0000313" key="4">
    <source>
        <dbReference type="EMBL" id="KIY62088.1"/>
    </source>
</evidence>
<evidence type="ECO:0000259" key="3">
    <source>
        <dbReference type="Pfam" id="PF22766"/>
    </source>
</evidence>
<dbReference type="InterPro" id="IPR048344">
    <property type="entry name" value="Zw10_middle"/>
</dbReference>
<dbReference type="STRING" id="1314674.A0A0D7AUM7"/>
<dbReference type="OrthoDB" id="534815at2759"/>
<dbReference type="PANTHER" id="PTHR12205">
    <property type="entry name" value="CENTROMERE/KINETOCHORE PROTEIN ZW10"/>
    <property type="match status" value="1"/>
</dbReference>
<reference evidence="4 5" key="1">
    <citation type="journal article" date="2015" name="Fungal Genet. Biol.">
        <title>Evolution of novel wood decay mechanisms in Agaricales revealed by the genome sequences of Fistulina hepatica and Cylindrobasidium torrendii.</title>
        <authorList>
            <person name="Floudas D."/>
            <person name="Held B.W."/>
            <person name="Riley R."/>
            <person name="Nagy L.G."/>
            <person name="Koehler G."/>
            <person name="Ransdell A.S."/>
            <person name="Younus H."/>
            <person name="Chow J."/>
            <person name="Chiniquy J."/>
            <person name="Lipzen A."/>
            <person name="Tritt A."/>
            <person name="Sun H."/>
            <person name="Haridas S."/>
            <person name="LaButti K."/>
            <person name="Ohm R.A."/>
            <person name="Kues U."/>
            <person name="Blanchette R.A."/>
            <person name="Grigoriev I.V."/>
            <person name="Minto R.E."/>
            <person name="Hibbett D.S."/>
        </authorList>
    </citation>
    <scope>NUCLEOTIDE SEQUENCE [LARGE SCALE GENOMIC DNA]</scope>
    <source>
        <strain evidence="4 5">FP15055 ss-10</strain>
    </source>
</reference>
<dbReference type="Pfam" id="PF22766">
    <property type="entry name" value="ZW10_C2"/>
    <property type="match status" value="1"/>
</dbReference>
<evidence type="ECO:0000256" key="1">
    <source>
        <dbReference type="SAM" id="MobiDB-lite"/>
    </source>
</evidence>